<keyword evidence="3" id="KW-1185">Reference proteome</keyword>
<evidence type="ECO:0000313" key="2">
    <source>
        <dbReference type="EMBL" id="KAJ8527274.1"/>
    </source>
</evidence>
<dbReference type="InterPro" id="IPR032675">
    <property type="entry name" value="LRR_dom_sf"/>
</dbReference>
<comment type="caution">
    <text evidence="2">The sequence shown here is derived from an EMBL/GenBank/DDBJ whole genome shotgun (WGS) entry which is preliminary data.</text>
</comment>
<dbReference type="Proteomes" id="UP001152561">
    <property type="component" value="Unassembled WGS sequence"/>
</dbReference>
<accession>A0A9Q1L395</accession>
<evidence type="ECO:0000259" key="1">
    <source>
        <dbReference type="Pfam" id="PF18791"/>
    </source>
</evidence>
<reference evidence="3" key="1">
    <citation type="journal article" date="2023" name="Proc. Natl. Acad. Sci. U.S.A.">
        <title>Genomic and structural basis for evolution of tropane alkaloid biosynthesis.</title>
        <authorList>
            <person name="Wanga Y.-J."/>
            <person name="Taina T."/>
            <person name="Yua J.-Y."/>
            <person name="Lia J."/>
            <person name="Xua B."/>
            <person name="Chenc J."/>
            <person name="D'Auriad J.C."/>
            <person name="Huanga J.-P."/>
            <person name="Huanga S.-X."/>
        </authorList>
    </citation>
    <scope>NUCLEOTIDE SEQUENCE [LARGE SCALE GENOMIC DNA]</scope>
    <source>
        <strain evidence="3">cv. KIB-2019</strain>
    </source>
</reference>
<dbReference type="Pfam" id="PF18791">
    <property type="entry name" value="Transp_inhibit"/>
    <property type="match status" value="1"/>
</dbReference>
<proteinExistence type="predicted"/>
<gene>
    <name evidence="2" type="ORF">K7X08_029751</name>
</gene>
<protein>
    <recommendedName>
        <fullName evidence="1">Transport inhibitor response 1 domain-containing protein</fullName>
    </recommendedName>
</protein>
<dbReference type="SUPFAM" id="SSF52047">
    <property type="entry name" value="RNI-like"/>
    <property type="match status" value="1"/>
</dbReference>
<sequence length="149" mass="17022">MIRRFPEVRSVNLKGKPHFADFNLVPEGWGAYVEPWIAAMSRSYPCLEEITLKRMVVSDESLELISTSFEHFKVLVLLSCEGFTTDGLAAIAANCRSDYCFLVLPPSPSQNICSFLFYTCTIKKSVLNFFLIKKSVTHQITKEFQIYFC</sequence>
<evidence type="ECO:0000313" key="3">
    <source>
        <dbReference type="Proteomes" id="UP001152561"/>
    </source>
</evidence>
<organism evidence="2 3">
    <name type="scientific">Anisodus acutangulus</name>
    <dbReference type="NCBI Taxonomy" id="402998"/>
    <lineage>
        <taxon>Eukaryota</taxon>
        <taxon>Viridiplantae</taxon>
        <taxon>Streptophyta</taxon>
        <taxon>Embryophyta</taxon>
        <taxon>Tracheophyta</taxon>
        <taxon>Spermatophyta</taxon>
        <taxon>Magnoliopsida</taxon>
        <taxon>eudicotyledons</taxon>
        <taxon>Gunneridae</taxon>
        <taxon>Pentapetalae</taxon>
        <taxon>asterids</taxon>
        <taxon>lamiids</taxon>
        <taxon>Solanales</taxon>
        <taxon>Solanaceae</taxon>
        <taxon>Solanoideae</taxon>
        <taxon>Hyoscyameae</taxon>
        <taxon>Anisodus</taxon>
    </lineage>
</organism>
<dbReference type="InterPro" id="IPR041101">
    <property type="entry name" value="Transp_inhibit"/>
</dbReference>
<dbReference type="OrthoDB" id="423607at2759"/>
<dbReference type="Gene3D" id="3.80.10.10">
    <property type="entry name" value="Ribonuclease Inhibitor"/>
    <property type="match status" value="1"/>
</dbReference>
<name>A0A9Q1L395_9SOLA</name>
<dbReference type="AlphaFoldDB" id="A0A9Q1L395"/>
<dbReference type="EMBL" id="JAJAGQ010000024">
    <property type="protein sequence ID" value="KAJ8527274.1"/>
    <property type="molecule type" value="Genomic_DNA"/>
</dbReference>
<feature type="domain" description="Transport inhibitor response 1" evidence="1">
    <location>
        <begin position="6"/>
        <end position="52"/>
    </location>
</feature>